<evidence type="ECO:0000313" key="4">
    <source>
        <dbReference type="EMBL" id="GAA0855585.1"/>
    </source>
</evidence>
<feature type="signal peptide" evidence="3">
    <location>
        <begin position="1"/>
        <end position="27"/>
    </location>
</feature>
<dbReference type="Proteomes" id="UP001501764">
    <property type="component" value="Unassembled WGS sequence"/>
</dbReference>
<keyword evidence="2" id="KW-0812">Transmembrane</keyword>
<feature type="compositionally biased region" description="Basic and acidic residues" evidence="1">
    <location>
        <begin position="236"/>
        <end position="255"/>
    </location>
</feature>
<evidence type="ECO:0000313" key="5">
    <source>
        <dbReference type="Proteomes" id="UP001501764"/>
    </source>
</evidence>
<feature type="region of interest" description="Disordered" evidence="1">
    <location>
        <begin position="161"/>
        <end position="268"/>
    </location>
</feature>
<feature type="compositionally biased region" description="Basic and acidic residues" evidence="1">
    <location>
        <begin position="217"/>
        <end position="226"/>
    </location>
</feature>
<sequence>MNRFKRYFSLAVITASLVSSYSINAYAKEMLELNRTKVDENTVSLKLENVEHIIKSFSLTVKLDGDVGLDKINFSKELKEKGKVNYKYDKEKKIINIYVTSKENLVSKNGTINIGTVDVKGKDGAIYNVSLNSITGKSIFKGVDNTEKKIEINDGKLTGDKEFVYGVENPGGSETPDKPEDSEKPETPEIPETPENPEDNEVIPDNPDEETPGAPEKPSEPEIKPDENEEQDKVEEDSNKDESEKGEESNKEDNKNNSNKGNVPSTGYSAYIGLSALLIGAGTALVIKKKK</sequence>
<keyword evidence="2" id="KW-1133">Transmembrane helix</keyword>
<reference evidence="4 5" key="1">
    <citation type="journal article" date="2019" name="Int. J. Syst. Evol. Microbiol.">
        <title>The Global Catalogue of Microorganisms (GCM) 10K type strain sequencing project: providing services to taxonomists for standard genome sequencing and annotation.</title>
        <authorList>
            <consortium name="The Broad Institute Genomics Platform"/>
            <consortium name="The Broad Institute Genome Sequencing Center for Infectious Disease"/>
            <person name="Wu L."/>
            <person name="Ma J."/>
        </authorList>
    </citation>
    <scope>NUCLEOTIDE SEQUENCE [LARGE SCALE GENOMIC DNA]</scope>
    <source>
        <strain evidence="4 5">JCM 6485</strain>
    </source>
</reference>
<feature type="chain" id="PRO_5047083435" description="LPXTG cell wall anchor domain-containing protein" evidence="3">
    <location>
        <begin position="28"/>
        <end position="291"/>
    </location>
</feature>
<dbReference type="RefSeq" id="WP_215634946.1">
    <property type="nucleotide sequence ID" value="NZ_BAAACO010000001.1"/>
</dbReference>
<gene>
    <name evidence="4" type="ORF">GCM10008916_01940</name>
</gene>
<keyword evidence="5" id="KW-1185">Reference proteome</keyword>
<dbReference type="EMBL" id="BAAACO010000001">
    <property type="protein sequence ID" value="GAA0855585.1"/>
    <property type="molecule type" value="Genomic_DNA"/>
</dbReference>
<proteinExistence type="predicted"/>
<comment type="caution">
    <text evidence="4">The sequence shown here is derived from an EMBL/GenBank/DDBJ whole genome shotgun (WGS) entry which is preliminary data.</text>
</comment>
<keyword evidence="3" id="KW-0732">Signal</keyword>
<evidence type="ECO:0008006" key="6">
    <source>
        <dbReference type="Google" id="ProtNLM"/>
    </source>
</evidence>
<feature type="compositionally biased region" description="Acidic residues" evidence="1">
    <location>
        <begin position="195"/>
        <end position="211"/>
    </location>
</feature>
<accession>A0ABN1LG47</accession>
<feature type="transmembrane region" description="Helical" evidence="2">
    <location>
        <begin position="268"/>
        <end position="287"/>
    </location>
</feature>
<evidence type="ECO:0000256" key="3">
    <source>
        <dbReference type="SAM" id="SignalP"/>
    </source>
</evidence>
<protein>
    <recommendedName>
        <fullName evidence="6">LPXTG cell wall anchor domain-containing protein</fullName>
    </recommendedName>
</protein>
<evidence type="ECO:0000256" key="1">
    <source>
        <dbReference type="SAM" id="MobiDB-lite"/>
    </source>
</evidence>
<name>A0ABN1LG47_9CLOT</name>
<evidence type="ECO:0000256" key="2">
    <source>
        <dbReference type="SAM" id="Phobius"/>
    </source>
</evidence>
<keyword evidence="2" id="KW-0472">Membrane</keyword>
<feature type="compositionally biased region" description="Basic and acidic residues" evidence="1">
    <location>
        <begin position="175"/>
        <end position="187"/>
    </location>
</feature>
<organism evidence="4 5">
    <name type="scientific">Clostridium nitritogenes</name>
    <dbReference type="NCBI Taxonomy" id="83340"/>
    <lineage>
        <taxon>Bacteria</taxon>
        <taxon>Bacillati</taxon>
        <taxon>Bacillota</taxon>
        <taxon>Clostridia</taxon>
        <taxon>Eubacteriales</taxon>
        <taxon>Clostridiaceae</taxon>
        <taxon>Clostridium</taxon>
    </lineage>
</organism>